<evidence type="ECO:0000256" key="3">
    <source>
        <dbReference type="HAMAP-Rule" id="MF_00099"/>
    </source>
</evidence>
<evidence type="ECO:0000256" key="5">
    <source>
        <dbReference type="PROSITE-ProRule" id="PRU00169"/>
    </source>
</evidence>
<accession>A0A6G7WHC9</accession>
<evidence type="ECO:0000256" key="4">
    <source>
        <dbReference type="PROSITE-ProRule" id="PRU00050"/>
    </source>
</evidence>
<feature type="modified residue" description="4-aspartylphosphate" evidence="3 5">
    <location>
        <position position="55"/>
    </location>
</feature>
<dbReference type="Proteomes" id="UP000501830">
    <property type="component" value="Chromosome"/>
</dbReference>
<dbReference type="RefSeq" id="WP_166062694.1">
    <property type="nucleotide sequence ID" value="NZ_CP049889.1"/>
</dbReference>
<dbReference type="SUPFAM" id="SSF52172">
    <property type="entry name" value="CheY-like"/>
    <property type="match status" value="1"/>
</dbReference>
<comment type="function">
    <text evidence="3">Involved in chemotaxis. Part of a chemotaxis signal transduction system that modulates chemotaxis in response to various stimuli. Catalyzes the demethylation of specific methylglutamate residues introduced into the chemoreceptors (methyl-accepting chemotaxis proteins or MCP) by CheR. Also mediates the irreversible deamidation of specific glutamine residues to glutamic acid.</text>
</comment>
<evidence type="ECO:0000256" key="1">
    <source>
        <dbReference type="ARBA" id="ARBA00022801"/>
    </source>
</evidence>
<feature type="active site" evidence="3 4">
    <location>
        <position position="158"/>
    </location>
</feature>
<dbReference type="PANTHER" id="PTHR42872">
    <property type="entry name" value="PROTEIN-GLUTAMATE METHYLESTERASE/PROTEIN-GLUTAMINE GLUTAMINASE"/>
    <property type="match status" value="1"/>
</dbReference>
<comment type="catalytic activity">
    <reaction evidence="2 3">
        <text>[protein]-L-glutamate 5-O-methyl ester + H2O = L-glutamyl-[protein] + methanol + H(+)</text>
        <dbReference type="Rhea" id="RHEA:23236"/>
        <dbReference type="Rhea" id="RHEA-COMP:10208"/>
        <dbReference type="Rhea" id="RHEA-COMP:10311"/>
        <dbReference type="ChEBI" id="CHEBI:15377"/>
        <dbReference type="ChEBI" id="CHEBI:15378"/>
        <dbReference type="ChEBI" id="CHEBI:17790"/>
        <dbReference type="ChEBI" id="CHEBI:29973"/>
        <dbReference type="ChEBI" id="CHEBI:82795"/>
        <dbReference type="EC" id="3.1.1.61"/>
    </reaction>
</comment>
<comment type="catalytic activity">
    <reaction evidence="3">
        <text>L-glutaminyl-[protein] + H2O = L-glutamyl-[protein] + NH4(+)</text>
        <dbReference type="Rhea" id="RHEA:16441"/>
        <dbReference type="Rhea" id="RHEA-COMP:10207"/>
        <dbReference type="Rhea" id="RHEA-COMP:10208"/>
        <dbReference type="ChEBI" id="CHEBI:15377"/>
        <dbReference type="ChEBI" id="CHEBI:28938"/>
        <dbReference type="ChEBI" id="CHEBI:29973"/>
        <dbReference type="ChEBI" id="CHEBI:30011"/>
        <dbReference type="EC" id="3.5.1.44"/>
    </reaction>
</comment>
<proteinExistence type="inferred from homology"/>
<dbReference type="CDD" id="cd16432">
    <property type="entry name" value="CheB_Rec"/>
    <property type="match status" value="1"/>
</dbReference>
<sequence>MPIRILVVDDSAFMRKILSAQMNSIEGFEVVATAVNGETALQKMDMYKPDAITLDVEMPGMNGLETVKRIREKSNTPVFMLSSLQGTDITIQALESGATDFIEKPKNLRENPDAFRNELASHIGAVFQRKARIPAEVNVQRKKRIVDTAFKAVVIGASTGGPRALLQVIRSLPKDLAIPVFIVQHMPEGFTQSFAQRLNQNAAVPVKEAVHQEVVVPGTVYVAPGNYHMAIEHNTIQLSQTEKLNGVRPAVDVLFESAAKKYTSDLLAIVMTGMGKDGTVGMTHVKATGGVTIVQDEETSVVYGMPGNAVKAGVVDAIYDLDDIAKLLHDIER</sequence>
<evidence type="ECO:0000313" key="9">
    <source>
        <dbReference type="Proteomes" id="UP000501830"/>
    </source>
</evidence>
<dbReference type="InterPro" id="IPR008248">
    <property type="entry name" value="CheB-like"/>
</dbReference>
<feature type="active site" evidence="3 4">
    <location>
        <position position="185"/>
    </location>
</feature>
<dbReference type="EMBL" id="CP049889">
    <property type="protein sequence ID" value="QIK51636.1"/>
    <property type="molecule type" value="Genomic_DNA"/>
</dbReference>
<reference evidence="8 9" key="1">
    <citation type="journal article" date="2017" name="Int. J. Syst. Evol. Microbiol.">
        <title>Jeotgalibaca porci sp. nov. and Jeotgalibaca arthritidis sp. nov., isolated from pigs, and emended description of the genus Jeotgalibaca.</title>
        <authorList>
            <person name="Zamora L."/>
            <person name="Perez-Sancho M."/>
            <person name="Dominguez L."/>
            <person name="Fernandez-Garayzabal J.F."/>
            <person name="Vela A.I."/>
        </authorList>
    </citation>
    <scope>NUCLEOTIDE SEQUENCE [LARGE SCALE GENOMIC DNA]</scope>
    <source>
        <strain evidence="8 9">CCUG 69148</strain>
    </source>
</reference>
<dbReference type="NCBIfam" id="NF001965">
    <property type="entry name" value="PRK00742.1"/>
    <property type="match status" value="1"/>
</dbReference>
<gene>
    <name evidence="3" type="primary">cheB</name>
    <name evidence="8" type="ORF">G7058_05970</name>
</gene>
<dbReference type="GO" id="GO:0000156">
    <property type="term" value="F:phosphorelay response regulator activity"/>
    <property type="evidence" value="ECO:0007669"/>
    <property type="project" value="InterPro"/>
</dbReference>
<dbReference type="InterPro" id="IPR000673">
    <property type="entry name" value="Sig_transdc_resp-reg_Me-estase"/>
</dbReference>
<feature type="domain" description="CheB-type methylesterase" evidence="7">
    <location>
        <begin position="146"/>
        <end position="328"/>
    </location>
</feature>
<dbReference type="EC" id="3.1.1.61" evidence="3"/>
<comment type="domain">
    <text evidence="3">Contains a C-terminal catalytic domain, and an N-terminal region which modulates catalytic activity.</text>
</comment>
<dbReference type="SMART" id="SM00448">
    <property type="entry name" value="REC"/>
    <property type="match status" value="1"/>
</dbReference>
<dbReference type="GO" id="GO:0008984">
    <property type="term" value="F:protein-glutamate methylesterase activity"/>
    <property type="evidence" value="ECO:0007669"/>
    <property type="project" value="UniProtKB-UniRule"/>
</dbReference>
<dbReference type="GeneID" id="94552820"/>
<feature type="domain" description="Response regulatory" evidence="6">
    <location>
        <begin position="4"/>
        <end position="119"/>
    </location>
</feature>
<keyword evidence="9" id="KW-1185">Reference proteome</keyword>
<dbReference type="GO" id="GO:0006935">
    <property type="term" value="P:chemotaxis"/>
    <property type="evidence" value="ECO:0007669"/>
    <property type="project" value="UniProtKB-UniRule"/>
</dbReference>
<dbReference type="AlphaFoldDB" id="A0A6G7WHC9"/>
<evidence type="ECO:0000256" key="2">
    <source>
        <dbReference type="ARBA" id="ARBA00048267"/>
    </source>
</evidence>
<dbReference type="InterPro" id="IPR001789">
    <property type="entry name" value="Sig_transdc_resp-reg_receiver"/>
</dbReference>
<dbReference type="KEGG" id="jpo:G7058_05970"/>
<dbReference type="SUPFAM" id="SSF52738">
    <property type="entry name" value="Methylesterase CheB, C-terminal domain"/>
    <property type="match status" value="1"/>
</dbReference>
<dbReference type="PIRSF" id="PIRSF000876">
    <property type="entry name" value="RR_chemtxs_CheB"/>
    <property type="match status" value="1"/>
</dbReference>
<dbReference type="PROSITE" id="PS50122">
    <property type="entry name" value="CHEB"/>
    <property type="match status" value="1"/>
</dbReference>
<protein>
    <recommendedName>
        <fullName evidence="3">Protein-glutamate methylesterase/protein-glutamine glutaminase</fullName>
        <ecNumber evidence="3">3.1.1.61</ecNumber>
        <ecNumber evidence="3">3.5.1.44</ecNumber>
    </recommendedName>
</protein>
<evidence type="ECO:0000259" key="6">
    <source>
        <dbReference type="PROSITE" id="PS50110"/>
    </source>
</evidence>
<evidence type="ECO:0000259" key="7">
    <source>
        <dbReference type="PROSITE" id="PS50122"/>
    </source>
</evidence>
<comment type="PTM">
    <text evidence="3">Phosphorylated by CheA. Phosphorylation of the N-terminal regulatory domain activates the methylesterase activity.</text>
</comment>
<dbReference type="Pfam" id="PF00072">
    <property type="entry name" value="Response_reg"/>
    <property type="match status" value="1"/>
</dbReference>
<dbReference type="PANTHER" id="PTHR42872:SF3">
    <property type="entry name" value="PROTEIN-GLUTAMATE METHYLESTERASE_PROTEIN-GLUTAMINE GLUTAMINASE 1"/>
    <property type="match status" value="1"/>
</dbReference>
<dbReference type="Gene3D" id="3.40.50.180">
    <property type="entry name" value="Methylesterase CheB, C-terminal domain"/>
    <property type="match status" value="1"/>
</dbReference>
<evidence type="ECO:0000313" key="8">
    <source>
        <dbReference type="EMBL" id="QIK51636.1"/>
    </source>
</evidence>
<name>A0A6G7WHC9_9LACT</name>
<dbReference type="GO" id="GO:0005737">
    <property type="term" value="C:cytoplasm"/>
    <property type="evidence" value="ECO:0007669"/>
    <property type="project" value="UniProtKB-SubCell"/>
</dbReference>
<dbReference type="PROSITE" id="PS50110">
    <property type="entry name" value="RESPONSE_REGULATORY"/>
    <property type="match status" value="1"/>
</dbReference>
<dbReference type="Pfam" id="PF01339">
    <property type="entry name" value="CheB_methylest"/>
    <property type="match status" value="1"/>
</dbReference>
<dbReference type="InterPro" id="IPR011006">
    <property type="entry name" value="CheY-like_superfamily"/>
</dbReference>
<comment type="subcellular location">
    <subcellularLocation>
        <location evidence="3">Cytoplasm</location>
    </subcellularLocation>
</comment>
<keyword evidence="3 4" id="KW-0145">Chemotaxis</keyword>
<dbReference type="Gene3D" id="3.40.50.2300">
    <property type="match status" value="1"/>
</dbReference>
<dbReference type="EC" id="3.5.1.44" evidence="3"/>
<dbReference type="HAMAP" id="MF_00099">
    <property type="entry name" value="CheB_chemtxs"/>
    <property type="match status" value="1"/>
</dbReference>
<keyword evidence="1 3" id="KW-0378">Hydrolase</keyword>
<comment type="similarity">
    <text evidence="3">Belongs to the CheB family.</text>
</comment>
<organism evidence="8 9">
    <name type="scientific">Jeotgalibaca porci</name>
    <dbReference type="NCBI Taxonomy" id="1868793"/>
    <lineage>
        <taxon>Bacteria</taxon>
        <taxon>Bacillati</taxon>
        <taxon>Bacillota</taxon>
        <taxon>Bacilli</taxon>
        <taxon>Lactobacillales</taxon>
        <taxon>Carnobacteriaceae</taxon>
        <taxon>Jeotgalibaca</taxon>
    </lineage>
</organism>
<dbReference type="GO" id="GO:0050568">
    <property type="term" value="F:protein-glutamine glutaminase activity"/>
    <property type="evidence" value="ECO:0007669"/>
    <property type="project" value="UniProtKB-UniRule"/>
</dbReference>
<keyword evidence="3 5" id="KW-0597">Phosphoprotein</keyword>
<dbReference type="InterPro" id="IPR035909">
    <property type="entry name" value="CheB_C"/>
</dbReference>
<keyword evidence="3" id="KW-0963">Cytoplasm</keyword>
<dbReference type="CDD" id="cd17541">
    <property type="entry name" value="REC_CheB-like"/>
    <property type="match status" value="1"/>
</dbReference>
<feature type="active site" evidence="3 4">
    <location>
        <position position="277"/>
    </location>
</feature>